<evidence type="ECO:0000256" key="4">
    <source>
        <dbReference type="ARBA" id="ARBA00022807"/>
    </source>
</evidence>
<name>A0A1T4JXM7_PORCN</name>
<dbReference type="PANTHER" id="PTHR42884:SF14">
    <property type="entry name" value="NEUROENDOCRINE CONVERTASE 1"/>
    <property type="match status" value="1"/>
</dbReference>
<sequence>MNRRNINTLILGCLTALITLYGCKEERQADLHVAGTTQSSASGRSASLFAPKSAYPGKLIFKVSEGLLGDIKLVDAGGVQMSSMPTAMSAAFGMMKANKVERLVLPSGKYEGALKEAGLDRWFVVTFDEEVALIDAFAIMNNVGGIETVEYSCQAEVFEAPQGESPVYDFIRSGELPFDDPMLSQQWHYNNLGDKYWAKQGCDINLFNAWKITTGTPNVIVCVVDGGIDVTHPDLKDNLWVNKAEEKNGIDDDGNGRKDDIHGFCFVDLTGDIRPDPDGHGTHVAGTVGARSNNGIGVSGVAGGNHKDLKETGVRIMSAAILRANPDGVTTKGASAENIANAIIYGALNGATISQNSWGYPFASGVEQTPTVVKEAIDFFIDKAGTVLDTSDPRYGQQREDAPMKGGVVFFAAGNDNVDFPTPPASYERVVAVAAIAPNFTKASYSTYGNWVDISAPGGDMQRYGEKAGVLSTMAPDMKPKALYHYYHGTSMACPHVSGVAALVLSKFGGPGFTNEDLKTRILASVLPIDLDKVNPTYAGKLGVGTIDAYAAVTLVNNKKAPEKPVFIAEKSTKNAFTELTLYWNVPKDEDDKQPLRYKLYVSDKELTKDNYMRVGDVSGTANGFISGSGTEPGDEMSFTVPYLKPGQAYHFALVAYDKWGNISEPSLFVGETKTNHAPEITNLPQEPLLVIDTNHSYLLEIEEKDGHSWTYEISGDRGGVTHKKTSKGIELTIRPVLGEGEHICKLTLKDELGLAKTFDVPFRVVHVQTPVMKTTINSLLVGVKSGPLELALPDFFEKQYYLTLSFKAVSTKPSVASTFIDKDGRLFIIGENSGNTSVVITASNGYKSISTTIEVKVTEDVTDDVLSVWPLPVERVLNIWLHPKHKRAEVKIQSINGELILHEAVKANTVGITSVDLRTLNPGSYVLVIKTGEKESVRSILKR</sequence>
<feature type="domain" description="Fibronectin type-III" evidence="8">
    <location>
        <begin position="561"/>
        <end position="678"/>
    </location>
</feature>
<evidence type="ECO:0000256" key="6">
    <source>
        <dbReference type="ARBA" id="ARBA00023026"/>
    </source>
</evidence>
<evidence type="ECO:0000256" key="3">
    <source>
        <dbReference type="ARBA" id="ARBA00022801"/>
    </source>
</evidence>
<dbReference type="CDD" id="cd00063">
    <property type="entry name" value="FN3"/>
    <property type="match status" value="1"/>
</dbReference>
<dbReference type="PROSITE" id="PS51257">
    <property type="entry name" value="PROKAR_LIPOPROTEIN"/>
    <property type="match status" value="1"/>
</dbReference>
<dbReference type="GO" id="GO:0016485">
    <property type="term" value="P:protein processing"/>
    <property type="evidence" value="ECO:0007669"/>
    <property type="project" value="TreeGrafter"/>
</dbReference>
<feature type="active site" description="Charge relay system" evidence="7">
    <location>
        <position position="225"/>
    </location>
</feature>
<dbReference type="InterPro" id="IPR036852">
    <property type="entry name" value="Peptidase_S8/S53_dom_sf"/>
</dbReference>
<dbReference type="InterPro" id="IPR036116">
    <property type="entry name" value="FN3_sf"/>
</dbReference>
<dbReference type="PANTHER" id="PTHR42884">
    <property type="entry name" value="PROPROTEIN CONVERTASE SUBTILISIN/KEXIN-RELATED"/>
    <property type="match status" value="1"/>
</dbReference>
<dbReference type="InterPro" id="IPR000209">
    <property type="entry name" value="Peptidase_S8/S53_dom"/>
</dbReference>
<evidence type="ECO:0000256" key="7">
    <source>
        <dbReference type="PROSITE-ProRule" id="PRU01240"/>
    </source>
</evidence>
<feature type="active site" description="Charge relay system" evidence="7">
    <location>
        <position position="491"/>
    </location>
</feature>
<dbReference type="Proteomes" id="UP000189956">
    <property type="component" value="Unassembled WGS sequence"/>
</dbReference>
<accession>A0A1T4JXM7</accession>
<dbReference type="InterPro" id="IPR003961">
    <property type="entry name" value="FN3_dom"/>
</dbReference>
<keyword evidence="4" id="KW-0788">Thiol protease</keyword>
<comment type="similarity">
    <text evidence="7">Belongs to the peptidase S8 family.</text>
</comment>
<dbReference type="AlphaFoldDB" id="A0A1T4JXM7"/>
<evidence type="ECO:0000256" key="2">
    <source>
        <dbReference type="ARBA" id="ARBA00022670"/>
    </source>
</evidence>
<evidence type="ECO:0000313" key="10">
    <source>
        <dbReference type="Proteomes" id="UP000189956"/>
    </source>
</evidence>
<evidence type="ECO:0000259" key="8">
    <source>
        <dbReference type="PROSITE" id="PS50853"/>
    </source>
</evidence>
<dbReference type="PROSITE" id="PS50853">
    <property type="entry name" value="FN3"/>
    <property type="match status" value="1"/>
</dbReference>
<proteinExistence type="inferred from homology"/>
<dbReference type="RefSeq" id="WP_025838572.1">
    <property type="nucleotide sequence ID" value="NZ_FUWL01000004.1"/>
</dbReference>
<evidence type="ECO:0000256" key="5">
    <source>
        <dbReference type="ARBA" id="ARBA00022825"/>
    </source>
</evidence>
<feature type="active site" description="Charge relay system" evidence="7">
    <location>
        <position position="280"/>
    </location>
</feature>
<dbReference type="Gene3D" id="2.60.40.10">
    <property type="entry name" value="Immunoglobulins"/>
    <property type="match status" value="1"/>
</dbReference>
<dbReference type="GO" id="GO:0016020">
    <property type="term" value="C:membrane"/>
    <property type="evidence" value="ECO:0007669"/>
    <property type="project" value="TreeGrafter"/>
</dbReference>
<dbReference type="SUPFAM" id="SSF52743">
    <property type="entry name" value="Subtilisin-like"/>
    <property type="match status" value="1"/>
</dbReference>
<dbReference type="EMBL" id="FUWL01000004">
    <property type="protein sequence ID" value="SJZ34878.1"/>
    <property type="molecule type" value="Genomic_DNA"/>
</dbReference>
<dbReference type="GO" id="GO:0004252">
    <property type="term" value="F:serine-type endopeptidase activity"/>
    <property type="evidence" value="ECO:0007669"/>
    <property type="project" value="UniProtKB-UniRule"/>
</dbReference>
<dbReference type="PROSITE" id="PS00137">
    <property type="entry name" value="SUBTILASE_HIS"/>
    <property type="match status" value="1"/>
</dbReference>
<dbReference type="InterPro" id="IPR026444">
    <property type="entry name" value="Secre_tail"/>
</dbReference>
<keyword evidence="5 7" id="KW-0720">Serine protease</keyword>
<dbReference type="Gene3D" id="3.40.50.200">
    <property type="entry name" value="Peptidase S8/S53 domain"/>
    <property type="match status" value="1"/>
</dbReference>
<comment type="similarity">
    <text evidence="1">Belongs to the peptidase C25 family.</text>
</comment>
<keyword evidence="3 7" id="KW-0378">Hydrolase</keyword>
<dbReference type="PROSITE" id="PS00138">
    <property type="entry name" value="SUBTILASE_SER"/>
    <property type="match status" value="1"/>
</dbReference>
<evidence type="ECO:0000256" key="1">
    <source>
        <dbReference type="ARBA" id="ARBA00006067"/>
    </source>
</evidence>
<keyword evidence="6" id="KW-0843">Virulence</keyword>
<dbReference type="InterPro" id="IPR023828">
    <property type="entry name" value="Peptidase_S8_Ser-AS"/>
</dbReference>
<dbReference type="GO" id="GO:0008234">
    <property type="term" value="F:cysteine-type peptidase activity"/>
    <property type="evidence" value="ECO:0007669"/>
    <property type="project" value="UniProtKB-KW"/>
</dbReference>
<evidence type="ECO:0000313" key="9">
    <source>
        <dbReference type="EMBL" id="SJZ34878.1"/>
    </source>
</evidence>
<dbReference type="InterPro" id="IPR015500">
    <property type="entry name" value="Peptidase_S8_subtilisin-rel"/>
</dbReference>
<gene>
    <name evidence="9" type="ORF">SAMN02745205_00424</name>
</gene>
<dbReference type="InterPro" id="IPR022398">
    <property type="entry name" value="Peptidase_S8_His-AS"/>
</dbReference>
<dbReference type="InterPro" id="IPR013783">
    <property type="entry name" value="Ig-like_fold"/>
</dbReference>
<dbReference type="Pfam" id="PF00082">
    <property type="entry name" value="Peptidase_S8"/>
    <property type="match status" value="1"/>
</dbReference>
<organism evidence="9 10">
    <name type="scientific">Porphyromonas cangingivalis</name>
    <dbReference type="NCBI Taxonomy" id="36874"/>
    <lineage>
        <taxon>Bacteria</taxon>
        <taxon>Pseudomonadati</taxon>
        <taxon>Bacteroidota</taxon>
        <taxon>Bacteroidia</taxon>
        <taxon>Bacteroidales</taxon>
        <taxon>Porphyromonadaceae</taxon>
        <taxon>Porphyromonas</taxon>
    </lineage>
</organism>
<reference evidence="9 10" key="1">
    <citation type="submission" date="2017-02" db="EMBL/GenBank/DDBJ databases">
        <authorList>
            <person name="Peterson S.W."/>
        </authorList>
    </citation>
    <scope>NUCLEOTIDE SEQUENCE [LARGE SCALE GENOMIC DNA]</scope>
    <source>
        <strain evidence="9 10">ATCC 700135</strain>
    </source>
</reference>
<dbReference type="PRINTS" id="PR00723">
    <property type="entry name" value="SUBTILISIN"/>
</dbReference>
<keyword evidence="2 7" id="KW-0645">Protease</keyword>
<dbReference type="SUPFAM" id="SSF49265">
    <property type="entry name" value="Fibronectin type III"/>
    <property type="match status" value="1"/>
</dbReference>
<dbReference type="Pfam" id="PF18962">
    <property type="entry name" value="Por_Secre_tail"/>
    <property type="match status" value="1"/>
</dbReference>
<protein>
    <submittedName>
        <fullName evidence="9">Por secretion system C-terminal sorting domain-containing protein</fullName>
    </submittedName>
</protein>
<dbReference type="PROSITE" id="PS51892">
    <property type="entry name" value="SUBTILASE"/>
    <property type="match status" value="1"/>
</dbReference>